<gene>
    <name evidence="1" type="ORF">E2C01_039691</name>
</gene>
<dbReference type="EMBL" id="VSRR010006982">
    <property type="protein sequence ID" value="MPC45985.1"/>
    <property type="molecule type" value="Genomic_DNA"/>
</dbReference>
<dbReference type="Proteomes" id="UP000324222">
    <property type="component" value="Unassembled WGS sequence"/>
</dbReference>
<reference evidence="1 2" key="1">
    <citation type="submission" date="2019-05" db="EMBL/GenBank/DDBJ databases">
        <title>Another draft genome of Portunus trituberculatus and its Hox gene families provides insights of decapod evolution.</title>
        <authorList>
            <person name="Jeong J.-H."/>
            <person name="Song I."/>
            <person name="Kim S."/>
            <person name="Choi T."/>
            <person name="Kim D."/>
            <person name="Ryu S."/>
            <person name="Kim W."/>
        </authorList>
    </citation>
    <scope>NUCLEOTIDE SEQUENCE [LARGE SCALE GENOMIC DNA]</scope>
    <source>
        <tissue evidence="1">Muscle</tissue>
    </source>
</reference>
<protein>
    <submittedName>
        <fullName evidence="1">Uncharacterized protein</fullName>
    </submittedName>
</protein>
<proteinExistence type="predicted"/>
<dbReference type="AlphaFoldDB" id="A0A5B7FKH6"/>
<organism evidence="1 2">
    <name type="scientific">Portunus trituberculatus</name>
    <name type="common">Swimming crab</name>
    <name type="synonym">Neptunus trituberculatus</name>
    <dbReference type="NCBI Taxonomy" id="210409"/>
    <lineage>
        <taxon>Eukaryota</taxon>
        <taxon>Metazoa</taxon>
        <taxon>Ecdysozoa</taxon>
        <taxon>Arthropoda</taxon>
        <taxon>Crustacea</taxon>
        <taxon>Multicrustacea</taxon>
        <taxon>Malacostraca</taxon>
        <taxon>Eumalacostraca</taxon>
        <taxon>Eucarida</taxon>
        <taxon>Decapoda</taxon>
        <taxon>Pleocyemata</taxon>
        <taxon>Brachyura</taxon>
        <taxon>Eubrachyura</taxon>
        <taxon>Portunoidea</taxon>
        <taxon>Portunidae</taxon>
        <taxon>Portuninae</taxon>
        <taxon>Portunus</taxon>
    </lineage>
</organism>
<accession>A0A5B7FKH6</accession>
<keyword evidence="2" id="KW-1185">Reference proteome</keyword>
<comment type="caution">
    <text evidence="1">The sequence shown here is derived from an EMBL/GenBank/DDBJ whole genome shotgun (WGS) entry which is preliminary data.</text>
</comment>
<name>A0A5B7FKH6_PORTR</name>
<evidence type="ECO:0000313" key="2">
    <source>
        <dbReference type="Proteomes" id="UP000324222"/>
    </source>
</evidence>
<evidence type="ECO:0000313" key="1">
    <source>
        <dbReference type="EMBL" id="MPC45985.1"/>
    </source>
</evidence>
<sequence>MLYHCSPLEFDALVQGVVHLRAFSPNFWWYQHNPGLLEPERCWQRRKLANRERGRSWSYCLK</sequence>